<sequence>MKIKDKRRLLTYRNLLDEPIKFNPFVFSRHFFLWVILGIIGGLIAGVYWIILEFMMHGLAIFEGWQVIPTMAISGLLAGLIIHFIGDPGEI</sequence>
<reference evidence="2 3" key="1">
    <citation type="submission" date="2020-03" db="EMBL/GenBank/DDBJ databases">
        <title>Salinimicrobium sp. nov, isolated from SCS.</title>
        <authorList>
            <person name="Cao W.R."/>
        </authorList>
    </citation>
    <scope>NUCLEOTIDE SEQUENCE [LARGE SCALE GENOMIC DNA]</scope>
    <source>
        <strain evidence="3">J15B91</strain>
    </source>
</reference>
<evidence type="ECO:0000256" key="1">
    <source>
        <dbReference type="SAM" id="Phobius"/>
    </source>
</evidence>
<feature type="transmembrane region" description="Helical" evidence="1">
    <location>
        <begin position="64"/>
        <end position="85"/>
    </location>
</feature>
<gene>
    <name evidence="2" type="ORF">HC175_15940</name>
</gene>
<keyword evidence="1" id="KW-1133">Transmembrane helix</keyword>
<protein>
    <submittedName>
        <fullName evidence="2">Chloride channel protein</fullName>
    </submittedName>
</protein>
<name>A0ABX1D774_9FLAO</name>
<organism evidence="2 3">
    <name type="scientific">Salinimicrobium oceani</name>
    <dbReference type="NCBI Taxonomy" id="2722702"/>
    <lineage>
        <taxon>Bacteria</taxon>
        <taxon>Pseudomonadati</taxon>
        <taxon>Bacteroidota</taxon>
        <taxon>Flavobacteriia</taxon>
        <taxon>Flavobacteriales</taxon>
        <taxon>Flavobacteriaceae</taxon>
        <taxon>Salinimicrobium</taxon>
    </lineage>
</organism>
<accession>A0ABX1D774</accession>
<feature type="transmembrane region" description="Helical" evidence="1">
    <location>
        <begin position="31"/>
        <end position="52"/>
    </location>
</feature>
<proteinExistence type="predicted"/>
<keyword evidence="1" id="KW-0472">Membrane</keyword>
<keyword evidence="1" id="KW-0812">Transmembrane</keyword>
<dbReference type="Proteomes" id="UP000703674">
    <property type="component" value="Unassembled WGS sequence"/>
</dbReference>
<feature type="non-terminal residue" evidence="2">
    <location>
        <position position="91"/>
    </location>
</feature>
<evidence type="ECO:0000313" key="2">
    <source>
        <dbReference type="EMBL" id="NJW54401.1"/>
    </source>
</evidence>
<comment type="caution">
    <text evidence="2">The sequence shown here is derived from an EMBL/GenBank/DDBJ whole genome shotgun (WGS) entry which is preliminary data.</text>
</comment>
<keyword evidence="3" id="KW-1185">Reference proteome</keyword>
<dbReference type="EMBL" id="JAAVJR010000151">
    <property type="protein sequence ID" value="NJW54401.1"/>
    <property type="molecule type" value="Genomic_DNA"/>
</dbReference>
<evidence type="ECO:0000313" key="3">
    <source>
        <dbReference type="Proteomes" id="UP000703674"/>
    </source>
</evidence>